<name>A0ABP0G4F2_CLALP</name>
<dbReference type="Pfam" id="PF13920">
    <property type="entry name" value="zf-C3HC4_3"/>
    <property type="match status" value="1"/>
</dbReference>
<evidence type="ECO:0000313" key="8">
    <source>
        <dbReference type="EMBL" id="CAK8685758.1"/>
    </source>
</evidence>
<evidence type="ECO:0000259" key="7">
    <source>
        <dbReference type="PROSITE" id="PS50089"/>
    </source>
</evidence>
<dbReference type="PROSITE" id="PS50089">
    <property type="entry name" value="ZF_RING_2"/>
    <property type="match status" value="1"/>
</dbReference>
<dbReference type="CDD" id="cd00022">
    <property type="entry name" value="BIR"/>
    <property type="match status" value="2"/>
</dbReference>
<dbReference type="PROSITE" id="PS50143">
    <property type="entry name" value="BIR_REPEAT_2"/>
    <property type="match status" value="2"/>
</dbReference>
<accession>A0ABP0G4F2</accession>
<comment type="caution">
    <text evidence="8">The sequence shown here is derived from an EMBL/GenBank/DDBJ whole genome shotgun (WGS) entry which is preliminary data.</text>
</comment>
<feature type="region of interest" description="Disordered" evidence="6">
    <location>
        <begin position="208"/>
        <end position="232"/>
    </location>
</feature>
<keyword evidence="3 5" id="KW-0863">Zinc-finger</keyword>
<gene>
    <name evidence="8" type="ORF">CVLEPA_LOCUS16855</name>
</gene>
<dbReference type="PANTHER" id="PTHR10044">
    <property type="entry name" value="INHIBITOR OF APOPTOSIS"/>
    <property type="match status" value="1"/>
</dbReference>
<dbReference type="SUPFAM" id="SSF57924">
    <property type="entry name" value="Inhibitor of apoptosis (IAP) repeat"/>
    <property type="match status" value="2"/>
</dbReference>
<dbReference type="Gene3D" id="1.10.8.10">
    <property type="entry name" value="DNA helicase RuvA subunit, C-terminal domain"/>
    <property type="match status" value="1"/>
</dbReference>
<dbReference type="InterPro" id="IPR001841">
    <property type="entry name" value="Znf_RING"/>
</dbReference>
<evidence type="ECO:0000256" key="6">
    <source>
        <dbReference type="SAM" id="MobiDB-lite"/>
    </source>
</evidence>
<dbReference type="Pfam" id="PF00653">
    <property type="entry name" value="BIR"/>
    <property type="match status" value="2"/>
</dbReference>
<dbReference type="InterPro" id="IPR001370">
    <property type="entry name" value="BIR_rpt"/>
</dbReference>
<dbReference type="InterPro" id="IPR050784">
    <property type="entry name" value="IAP"/>
</dbReference>
<dbReference type="Proteomes" id="UP001642483">
    <property type="component" value="Unassembled WGS sequence"/>
</dbReference>
<evidence type="ECO:0000256" key="1">
    <source>
        <dbReference type="ARBA" id="ARBA00006672"/>
    </source>
</evidence>
<proteinExistence type="inferred from homology"/>
<dbReference type="PANTHER" id="PTHR10044:SF139">
    <property type="entry name" value="DEATH-ASSOCIATED INHIBITOR OF APOPTOSIS 2"/>
    <property type="match status" value="1"/>
</dbReference>
<evidence type="ECO:0000256" key="2">
    <source>
        <dbReference type="ARBA" id="ARBA00022723"/>
    </source>
</evidence>
<reference evidence="8 9" key="1">
    <citation type="submission" date="2024-02" db="EMBL/GenBank/DDBJ databases">
        <authorList>
            <person name="Daric V."/>
            <person name="Darras S."/>
        </authorList>
    </citation>
    <scope>NUCLEOTIDE SEQUENCE [LARGE SCALE GENOMIC DNA]</scope>
</reference>
<evidence type="ECO:0000313" key="9">
    <source>
        <dbReference type="Proteomes" id="UP001642483"/>
    </source>
</evidence>
<sequence length="579" mass="66075">MIDQGPETIRDRTEFDQFLIDIQRKNIRQWSDRLKSESAWVVESICNVEFYINPLRKERVQTERNDSNTTKLENKYANEMQTDHLTADFPDLESDGRLLRQVTDPPGQQSRYIPPGDPARETYRLSTFKLFPREVQVDVRKLVSAGFYFTGFKDRTKCFSCGQSVQEWEVEDDPKLLRWHRSNCDIINGKDTRNIPIDSILRQFELIPPHGHGNATSSATRPPTSGNPQASADQRKVITNGIGITSNSPMFQTATFRNSSCSTPPPSVVASTIANSHRNLAINLENMNLFPCLNPVNPHMKSEKSRLQTFLDHSSSWPTHRIRTTPRQIANAGMYYLGVRDRVKCWYCNGGLQNWERDDDPWQEHAKWFPLCEFVLQQKGPDYVHGIAFRFANLRRPTIRNPANPNQLRNIQSGQILRNEHRNGGPEIIDPREEIRSLERKVDGEMSSSELVEQAKLMGFDERTIKTALKRKYETTGYGFSRLENLVESILAMEEESASNRSEEEGLATKKATPSIASGLQEIRRLQEERTCKVCGNEQASVVLIPCGHIACCIGCAENASTCPICRLRVREKVRSFIV</sequence>
<organism evidence="8 9">
    <name type="scientific">Clavelina lepadiformis</name>
    <name type="common">Light-bulb sea squirt</name>
    <name type="synonym">Ascidia lepadiformis</name>
    <dbReference type="NCBI Taxonomy" id="159417"/>
    <lineage>
        <taxon>Eukaryota</taxon>
        <taxon>Metazoa</taxon>
        <taxon>Chordata</taxon>
        <taxon>Tunicata</taxon>
        <taxon>Ascidiacea</taxon>
        <taxon>Aplousobranchia</taxon>
        <taxon>Clavelinidae</taxon>
        <taxon>Clavelina</taxon>
    </lineage>
</organism>
<dbReference type="SMART" id="SM00184">
    <property type="entry name" value="RING"/>
    <property type="match status" value="1"/>
</dbReference>
<keyword evidence="2" id="KW-0479">Metal-binding</keyword>
<evidence type="ECO:0000256" key="5">
    <source>
        <dbReference type="PROSITE-ProRule" id="PRU00175"/>
    </source>
</evidence>
<protein>
    <recommendedName>
        <fullName evidence="7">RING-type domain-containing protein</fullName>
    </recommendedName>
</protein>
<evidence type="ECO:0000256" key="4">
    <source>
        <dbReference type="ARBA" id="ARBA00022833"/>
    </source>
</evidence>
<dbReference type="EMBL" id="CAWYQH010000101">
    <property type="protein sequence ID" value="CAK8685758.1"/>
    <property type="molecule type" value="Genomic_DNA"/>
</dbReference>
<feature type="compositionally biased region" description="Polar residues" evidence="6">
    <location>
        <begin position="214"/>
        <end position="232"/>
    </location>
</feature>
<dbReference type="Gene3D" id="3.30.40.10">
    <property type="entry name" value="Zinc/RING finger domain, C3HC4 (zinc finger)"/>
    <property type="match status" value="1"/>
</dbReference>
<dbReference type="Gene3D" id="1.10.1170.10">
    <property type="entry name" value="Inhibitor Of Apoptosis Protein (2mihbC-IAP-1), Chain A"/>
    <property type="match status" value="2"/>
</dbReference>
<comment type="similarity">
    <text evidence="1">Belongs to the IAP family.</text>
</comment>
<feature type="domain" description="RING-type" evidence="7">
    <location>
        <begin position="532"/>
        <end position="567"/>
    </location>
</feature>
<keyword evidence="9" id="KW-1185">Reference proteome</keyword>
<evidence type="ECO:0000256" key="3">
    <source>
        <dbReference type="ARBA" id="ARBA00022771"/>
    </source>
</evidence>
<dbReference type="InterPro" id="IPR013083">
    <property type="entry name" value="Znf_RING/FYVE/PHD"/>
</dbReference>
<keyword evidence="4" id="KW-0862">Zinc</keyword>
<dbReference type="SMART" id="SM00238">
    <property type="entry name" value="BIR"/>
    <property type="match status" value="2"/>
</dbReference>